<evidence type="ECO:0000313" key="5">
    <source>
        <dbReference type="EMBL" id="WEJ62465.1"/>
    </source>
</evidence>
<dbReference type="EMBL" id="CP102381">
    <property type="protein sequence ID" value="WEJ62465.1"/>
    <property type="molecule type" value="Genomic_DNA"/>
</dbReference>
<proteinExistence type="predicted"/>
<keyword evidence="5" id="KW-0808">Transferase</keyword>
<dbReference type="PANTHER" id="PTHR45138">
    <property type="entry name" value="REGULATORY COMPONENTS OF SENSORY TRANSDUCTION SYSTEM"/>
    <property type="match status" value="1"/>
</dbReference>
<protein>
    <recommendedName>
        <fullName evidence="1">diguanylate cyclase</fullName>
        <ecNumber evidence="1">2.7.7.65</ecNumber>
    </recommendedName>
</protein>
<evidence type="ECO:0000256" key="1">
    <source>
        <dbReference type="ARBA" id="ARBA00012528"/>
    </source>
</evidence>
<keyword evidence="3" id="KW-0472">Membrane</keyword>
<dbReference type="PROSITE" id="PS50887">
    <property type="entry name" value="GGDEF"/>
    <property type="match status" value="1"/>
</dbReference>
<feature type="transmembrane region" description="Helical" evidence="3">
    <location>
        <begin position="14"/>
        <end position="33"/>
    </location>
</feature>
<evidence type="ECO:0000256" key="2">
    <source>
        <dbReference type="ARBA" id="ARBA00034247"/>
    </source>
</evidence>
<dbReference type="PANTHER" id="PTHR45138:SF9">
    <property type="entry name" value="DIGUANYLATE CYCLASE DGCM-RELATED"/>
    <property type="match status" value="1"/>
</dbReference>
<dbReference type="NCBIfam" id="TIGR00254">
    <property type="entry name" value="GGDEF"/>
    <property type="match status" value="1"/>
</dbReference>
<dbReference type="Gene3D" id="3.30.70.270">
    <property type="match status" value="1"/>
</dbReference>
<dbReference type="InterPro" id="IPR050469">
    <property type="entry name" value="Diguanylate_Cyclase"/>
</dbReference>
<keyword evidence="3" id="KW-0812">Transmembrane</keyword>
<keyword evidence="6" id="KW-1185">Reference proteome</keyword>
<dbReference type="RefSeq" id="WP_275594723.1">
    <property type="nucleotide sequence ID" value="NZ_CP102381.1"/>
</dbReference>
<dbReference type="InterPro" id="IPR000160">
    <property type="entry name" value="GGDEF_dom"/>
</dbReference>
<keyword evidence="5" id="KW-0548">Nucleotidyltransferase</keyword>
<dbReference type="Proteomes" id="UP001222275">
    <property type="component" value="Chromosome"/>
</dbReference>
<gene>
    <name evidence="5" type="ORF">NR989_10680</name>
</gene>
<feature type="domain" description="GGDEF" evidence="4">
    <location>
        <begin position="303"/>
        <end position="433"/>
    </location>
</feature>
<dbReference type="SMART" id="SM00267">
    <property type="entry name" value="GGDEF"/>
    <property type="match status" value="1"/>
</dbReference>
<keyword evidence="3" id="KW-1133">Transmembrane helix</keyword>
<feature type="transmembrane region" description="Helical" evidence="3">
    <location>
        <begin position="227"/>
        <end position="251"/>
    </location>
</feature>
<sequence>MKPQLESNINKKPLYWLAALLLMAYTIIVTVVYQQVKNTVIENKLDELNQHILYQKSLRQYINTQLKPVIYNLQKQQIISYDYFDPHLLSATFIARNIYQNFDESLDAKNMHSWKYRLAAKNPLNPINQATPAEIELLNKFNNNHNLKSIYQIETINGEETLYYAAPFNPNNASCLRCHGIPKVAPKGLIERYGSETGFYEKIGDIRAFFSYRLKLSESMAYAHKPFIAISIIIFAFIMIFYAITAWAYLVEQKRKLLVARQQEELEFVAHHDFLTKLKNRHCLSRDFSAQLTEINKATHHYSNLWVIMLDIDFFKAINDDFGHDIGDIALKKFGEILQEEVKNLEHAEAYRLGGEEFLIIIRNTDAKIINALYTDICESFANIEIQGLDRTIQLSAGATEVQLEEHQFDILKRVDKALYQAKEQGRNRLIII</sequence>
<dbReference type="InterPro" id="IPR021796">
    <property type="entry name" value="Tll0287-like_dom"/>
</dbReference>
<evidence type="ECO:0000259" key="4">
    <source>
        <dbReference type="PROSITE" id="PS50887"/>
    </source>
</evidence>
<dbReference type="InterPro" id="IPR029787">
    <property type="entry name" value="Nucleotide_cyclase"/>
</dbReference>
<dbReference type="GO" id="GO:0052621">
    <property type="term" value="F:diguanylate cyclase activity"/>
    <property type="evidence" value="ECO:0007669"/>
    <property type="project" value="UniProtKB-EC"/>
</dbReference>
<reference evidence="5 6" key="1">
    <citation type="submission" date="2022-06" db="EMBL/GenBank/DDBJ databases">
        <title>Thiomicrohabdus sp. nov, an obligately chemolithoautotrophic, sulfur-oxidizing bacterium isolated from beach of Guanyin Mountain. Amoy.</title>
        <authorList>
            <person name="Zhu H."/>
        </authorList>
    </citation>
    <scope>NUCLEOTIDE SEQUENCE [LARGE SCALE GENOMIC DNA]</scope>
    <source>
        <strain evidence="5 6">XGS-01</strain>
    </source>
</reference>
<dbReference type="Pfam" id="PF00990">
    <property type="entry name" value="GGDEF"/>
    <property type="match status" value="1"/>
</dbReference>
<organism evidence="5 6">
    <name type="scientific">Thiomicrorhabdus lithotrophica</name>
    <dbReference type="NCBI Taxonomy" id="2949997"/>
    <lineage>
        <taxon>Bacteria</taxon>
        <taxon>Pseudomonadati</taxon>
        <taxon>Pseudomonadota</taxon>
        <taxon>Gammaproteobacteria</taxon>
        <taxon>Thiotrichales</taxon>
        <taxon>Piscirickettsiaceae</taxon>
        <taxon>Thiomicrorhabdus</taxon>
    </lineage>
</organism>
<dbReference type="CDD" id="cd01949">
    <property type="entry name" value="GGDEF"/>
    <property type="match status" value="1"/>
</dbReference>
<comment type="catalytic activity">
    <reaction evidence="2">
        <text>2 GTP = 3',3'-c-di-GMP + 2 diphosphate</text>
        <dbReference type="Rhea" id="RHEA:24898"/>
        <dbReference type="ChEBI" id="CHEBI:33019"/>
        <dbReference type="ChEBI" id="CHEBI:37565"/>
        <dbReference type="ChEBI" id="CHEBI:58805"/>
        <dbReference type="EC" id="2.7.7.65"/>
    </reaction>
</comment>
<dbReference type="EC" id="2.7.7.65" evidence="1"/>
<evidence type="ECO:0000313" key="6">
    <source>
        <dbReference type="Proteomes" id="UP001222275"/>
    </source>
</evidence>
<evidence type="ECO:0000256" key="3">
    <source>
        <dbReference type="SAM" id="Phobius"/>
    </source>
</evidence>
<name>A0ABY8C917_9GAMM</name>
<accession>A0ABY8C917</accession>
<dbReference type="Pfam" id="PF11845">
    <property type="entry name" value="Tll0287-like"/>
    <property type="match status" value="1"/>
</dbReference>
<dbReference type="SUPFAM" id="SSF55073">
    <property type="entry name" value="Nucleotide cyclase"/>
    <property type="match status" value="1"/>
</dbReference>
<dbReference type="InterPro" id="IPR043128">
    <property type="entry name" value="Rev_trsase/Diguanyl_cyclase"/>
</dbReference>